<evidence type="ECO:0000259" key="5">
    <source>
        <dbReference type="Pfam" id="PF08161"/>
    </source>
</evidence>
<feature type="compositionally biased region" description="Polar residues" evidence="4">
    <location>
        <begin position="1168"/>
        <end position="1185"/>
    </location>
</feature>
<feature type="domain" description="RRP12 HEAT" evidence="5">
    <location>
        <begin position="523"/>
        <end position="807"/>
    </location>
</feature>
<evidence type="ECO:0000259" key="6">
    <source>
        <dbReference type="Pfam" id="PF25772"/>
    </source>
</evidence>
<keyword evidence="8" id="KW-1185">Reference proteome</keyword>
<sequence length="1405" mass="157636">MEQHIDDDFDLIFDGQDLQENDVDPAFNFDGIPPLRLDDLGTDLQRAQCWERYLQNTAGGKIITFYLGLGDNLFDQATNLRVTLRANGREHTTQHTLQLTSGTLSIKQKMPRFAVFQAGCLNQPLYVDISIEAFFLVSQQTRSMSMSIKAAAKPRNFPSDVCQARKSAYARMKAMEEELFASIRTDNNPVLLALIRAATEVINGSKIAPSPSAYFAVIMNTLETTVPKSEQEDPEEEMEEDDDDEGEVSNEDEKQKTAALTLLSTLISSLPPAVITAKIQVISEALIKLSRTYSQSKSQTMLKTMLKCIADILCALPDNASWMQNGTQNLFKLLCGNIVDGKPRVRKTAGNNVSRVLHTCPSGNPKNKYSQIFVSFCQQVIRPRAGKREAIREENNKSEEILLMRVLESLRLSMDTLPLASLRVLVQDLFDLDTLTHPIITLLVLSCFDSLFSAEAADLNAEFTDTLLGSLYQFSPSPSDVKMASLFARLITAATKKLSTLDTTATSLKLPQSMKSIIPNFASESSEVAKVTEECMKGLIFNCIDEKMIEAAVAAAKTNANVTPLQNIIESVQNCLRFPYKHNWSNILSVQAALFTQIDEASNPLLLGLAKYLGDMYDTPDFMSEEITPAFMATLKEMTAVLGPEKTIEILPLNIENEELGLRAWLLPILETSISGARLEFFVQYFLPLSQRVKKRCQEAEKAGKGYEAKNWAIIFIQIWALWPRFCIRCTDIDKTFKSVAQSLGQLLTSEPQLREKICKGLNTLIKSNKPDSKKAVYPPEQAASNLKAITVFTKNFLPILFNIFTDEATSKEDRRAVNKTASNFVSASDPKTVMPFFKTVMNKLIEEGNKEEDRKPFVQQNLVDLLNVFVPHLDHENATLIYKTIKPLLESKDGEVQKKSYKTLGILCAHHIKMIEGRLEEVKKIISDSIGSSHPGIKRHRLICIRYLLDKLTPEEMNKMLGHVISCAKEVKGNIKEVAYKVIRDMVNDRIEKEIDNPVSSVIELVIAGLAGTSPMMTSATINVLSRLLSDYCEELTPEFQSNLLHPILICLLTKNREIIKSSIEFIRVALTVMPEEAIDPHFDTMVGNIFSMGKDEKNYFRMPIRRLLEKLIRKYGFERVNETAPEEEQKLLSHIRKAERKRKKGSSVAGDFSEKGSVAPSELRSRATSKASVSRASMGSRNPATFEEALYGTDDDLSDDEGESKEIYNKKSAQNRTRLVETDEPMDLVDIKSVKNVISGAGAKKQKRVQIQTGDNLAFDERGRLIIGVGSDKKKKKEKGKLPDNLDYMMMLEEQDMERKKSKKRRLEEDDDDEDDRSMAPSMDARSTLSKSSRKTTDSKRSVKRQKGEKKQSGGVQPFAYMPLDPKLLNKRTNKKAAGQLKSIVNAAKKGSKTQRAHPRTRR</sequence>
<comment type="subcellular location">
    <subcellularLocation>
        <location evidence="1">Nucleus</location>
    </subcellularLocation>
</comment>
<feature type="compositionally biased region" description="Basic residues" evidence="4">
    <location>
        <begin position="1137"/>
        <end position="1147"/>
    </location>
</feature>
<feature type="domain" description="RRP12 N-terminal HEAT" evidence="6">
    <location>
        <begin position="189"/>
        <end position="457"/>
    </location>
</feature>
<feature type="compositionally biased region" description="Acidic residues" evidence="4">
    <location>
        <begin position="232"/>
        <end position="250"/>
    </location>
</feature>
<feature type="region of interest" description="Disordered" evidence="4">
    <location>
        <begin position="1137"/>
        <end position="1204"/>
    </location>
</feature>
<comment type="caution">
    <text evidence="7">The sequence shown here is derived from an EMBL/GenBank/DDBJ whole genome shotgun (WGS) entry which is preliminary data.</text>
</comment>
<comment type="similarity">
    <text evidence="2">Belongs to the RRP12 family.</text>
</comment>
<evidence type="ECO:0000256" key="2">
    <source>
        <dbReference type="ARBA" id="ARBA00007690"/>
    </source>
</evidence>
<dbReference type="OrthoDB" id="2192888at2759"/>
<dbReference type="InterPro" id="IPR052087">
    <property type="entry name" value="RRP12"/>
</dbReference>
<evidence type="ECO:0000313" key="7">
    <source>
        <dbReference type="EMBL" id="PRP88643.1"/>
    </source>
</evidence>
<dbReference type="SUPFAM" id="SSF48371">
    <property type="entry name" value="ARM repeat"/>
    <property type="match status" value="1"/>
</dbReference>
<feature type="region of interest" description="Disordered" evidence="4">
    <location>
        <begin position="225"/>
        <end position="254"/>
    </location>
</feature>
<dbReference type="InterPro" id="IPR011989">
    <property type="entry name" value="ARM-like"/>
</dbReference>
<dbReference type="Proteomes" id="UP000241769">
    <property type="component" value="Unassembled WGS sequence"/>
</dbReference>
<dbReference type="PANTHER" id="PTHR48287">
    <property type="entry name" value="ARM REPEAT SUPERFAMILY PROTEIN"/>
    <property type="match status" value="1"/>
</dbReference>
<dbReference type="EMBL" id="MDYQ01000008">
    <property type="protein sequence ID" value="PRP88643.1"/>
    <property type="molecule type" value="Genomic_DNA"/>
</dbReference>
<feature type="region of interest" description="Disordered" evidence="4">
    <location>
        <begin position="1298"/>
        <end position="1405"/>
    </location>
</feature>
<evidence type="ECO:0000256" key="1">
    <source>
        <dbReference type="ARBA" id="ARBA00004123"/>
    </source>
</evidence>
<dbReference type="FunCoup" id="A0A2P6NXF6">
    <property type="interactions" value="602"/>
</dbReference>
<dbReference type="GO" id="GO:0005634">
    <property type="term" value="C:nucleus"/>
    <property type="evidence" value="ECO:0007669"/>
    <property type="project" value="UniProtKB-SubCell"/>
</dbReference>
<feature type="compositionally biased region" description="Basic residues" evidence="4">
    <location>
        <begin position="1392"/>
        <end position="1405"/>
    </location>
</feature>
<proteinExistence type="inferred from homology"/>
<organism evidence="7 8">
    <name type="scientific">Planoprotostelium fungivorum</name>
    <dbReference type="NCBI Taxonomy" id="1890364"/>
    <lineage>
        <taxon>Eukaryota</taxon>
        <taxon>Amoebozoa</taxon>
        <taxon>Evosea</taxon>
        <taxon>Variosea</taxon>
        <taxon>Cavosteliida</taxon>
        <taxon>Cavosteliaceae</taxon>
        <taxon>Planoprotostelium</taxon>
    </lineage>
</organism>
<dbReference type="Gene3D" id="1.25.10.10">
    <property type="entry name" value="Leucine-rich Repeat Variant"/>
    <property type="match status" value="3"/>
</dbReference>
<dbReference type="PANTHER" id="PTHR48287:SF1">
    <property type="entry name" value="ARM REPEAT SUPERFAMILY PROTEIN"/>
    <property type="match status" value="1"/>
</dbReference>
<dbReference type="InterPro" id="IPR016024">
    <property type="entry name" value="ARM-type_fold"/>
</dbReference>
<dbReference type="InParanoid" id="A0A2P6NXF6"/>
<dbReference type="InterPro" id="IPR057860">
    <property type="entry name" value="HEAT_RRP12_N"/>
</dbReference>
<dbReference type="Pfam" id="PF25772">
    <property type="entry name" value="HEAT_RRP12_N"/>
    <property type="match status" value="1"/>
</dbReference>
<evidence type="ECO:0000256" key="4">
    <source>
        <dbReference type="SAM" id="MobiDB-lite"/>
    </source>
</evidence>
<dbReference type="InterPro" id="IPR012978">
    <property type="entry name" value="HEAT_RRP12"/>
</dbReference>
<dbReference type="Pfam" id="PF08161">
    <property type="entry name" value="RRP12_HEAT"/>
    <property type="match status" value="1"/>
</dbReference>
<accession>A0A2P6NXF6</accession>
<gene>
    <name evidence="7" type="ORF">PROFUN_02739</name>
</gene>
<feature type="compositionally biased region" description="Acidic residues" evidence="4">
    <location>
        <begin position="1195"/>
        <end position="1204"/>
    </location>
</feature>
<dbReference type="STRING" id="1890364.A0A2P6NXF6"/>
<protein>
    <submittedName>
        <fullName evidence="7">Uncharacterized protein</fullName>
    </submittedName>
</protein>
<keyword evidence="3" id="KW-0539">Nucleus</keyword>
<evidence type="ECO:0000256" key="3">
    <source>
        <dbReference type="ARBA" id="ARBA00023242"/>
    </source>
</evidence>
<name>A0A2P6NXF6_9EUKA</name>
<reference evidence="7 8" key="1">
    <citation type="journal article" date="2018" name="Genome Biol. Evol.">
        <title>Multiple Roots of Fruiting Body Formation in Amoebozoa.</title>
        <authorList>
            <person name="Hillmann F."/>
            <person name="Forbes G."/>
            <person name="Novohradska S."/>
            <person name="Ferling I."/>
            <person name="Riege K."/>
            <person name="Groth M."/>
            <person name="Westermann M."/>
            <person name="Marz M."/>
            <person name="Spaller T."/>
            <person name="Winckler T."/>
            <person name="Schaap P."/>
            <person name="Glockner G."/>
        </authorList>
    </citation>
    <scope>NUCLEOTIDE SEQUENCE [LARGE SCALE GENOMIC DNA]</scope>
    <source>
        <strain evidence="7 8">Jena</strain>
    </source>
</reference>
<evidence type="ECO:0000313" key="8">
    <source>
        <dbReference type="Proteomes" id="UP000241769"/>
    </source>
</evidence>